<dbReference type="NCBIfam" id="NF040712">
    <property type="entry name" value="SepH"/>
    <property type="match status" value="1"/>
</dbReference>
<reference evidence="3 4" key="1">
    <citation type="submission" date="2014-03" db="EMBL/GenBank/DDBJ databases">
        <title>Genomics of Bifidobacteria.</title>
        <authorList>
            <person name="Ventura M."/>
            <person name="Milani C."/>
            <person name="Lugli G.A."/>
        </authorList>
    </citation>
    <scope>NUCLEOTIDE SEQUENCE [LARGE SCALE GENOMIC DNA]</scope>
    <source>
        <strain evidence="3 4">LMG 11341</strain>
    </source>
</reference>
<protein>
    <recommendedName>
        <fullName evidence="2">DUF3071 domain-containing protein</fullName>
    </recommendedName>
</protein>
<feature type="domain" description="DUF3071" evidence="2">
    <location>
        <begin position="9"/>
        <end position="173"/>
    </location>
</feature>
<dbReference type="AlphaFoldDB" id="A0A087BIB6"/>
<proteinExistence type="predicted"/>
<dbReference type="Proteomes" id="UP000029060">
    <property type="component" value="Unassembled WGS sequence"/>
</dbReference>
<organism evidence="3 4">
    <name type="scientific">Bifidobacterium merycicum</name>
    <dbReference type="NCBI Taxonomy" id="78345"/>
    <lineage>
        <taxon>Bacteria</taxon>
        <taxon>Bacillati</taxon>
        <taxon>Actinomycetota</taxon>
        <taxon>Actinomycetes</taxon>
        <taxon>Bifidobacteriales</taxon>
        <taxon>Bifidobacteriaceae</taxon>
        <taxon>Bifidobacterium</taxon>
    </lineage>
</organism>
<evidence type="ECO:0000313" key="3">
    <source>
        <dbReference type="EMBL" id="KFI70766.1"/>
    </source>
</evidence>
<evidence type="ECO:0000313" key="4">
    <source>
        <dbReference type="Proteomes" id="UP000029060"/>
    </source>
</evidence>
<dbReference type="RefSeq" id="WP_034249690.1">
    <property type="nucleotide sequence ID" value="NZ_CADAXU010000001.1"/>
</dbReference>
<dbReference type="eggNOG" id="ENOG5030HS9">
    <property type="taxonomic scope" value="Bacteria"/>
</dbReference>
<feature type="region of interest" description="Disordered" evidence="1">
    <location>
        <begin position="214"/>
        <end position="237"/>
    </location>
</feature>
<feature type="compositionally biased region" description="Polar residues" evidence="1">
    <location>
        <begin position="298"/>
        <end position="316"/>
    </location>
</feature>
<accession>A0A087BIB6</accession>
<feature type="compositionally biased region" description="Basic and acidic residues" evidence="1">
    <location>
        <begin position="279"/>
        <end position="291"/>
    </location>
</feature>
<feature type="region of interest" description="Disordered" evidence="1">
    <location>
        <begin position="258"/>
        <end position="392"/>
    </location>
</feature>
<keyword evidence="4" id="KW-1185">Reference proteome</keyword>
<name>A0A087BIB6_9BIFI</name>
<dbReference type="InterPro" id="IPR021421">
    <property type="entry name" value="DUF3071"/>
</dbReference>
<dbReference type="InterPro" id="IPR047682">
    <property type="entry name" value="SepH-like"/>
</dbReference>
<dbReference type="STRING" id="78345.BMERY_0189"/>
<feature type="compositionally biased region" description="Low complexity" evidence="1">
    <location>
        <begin position="317"/>
        <end position="336"/>
    </location>
</feature>
<dbReference type="Pfam" id="PF11268">
    <property type="entry name" value="DUF3071"/>
    <property type="match status" value="1"/>
</dbReference>
<feature type="compositionally biased region" description="Polar residues" evidence="1">
    <location>
        <begin position="337"/>
        <end position="349"/>
    </location>
</feature>
<feature type="compositionally biased region" description="Basic residues" evidence="1">
    <location>
        <begin position="369"/>
        <end position="378"/>
    </location>
</feature>
<evidence type="ECO:0000256" key="1">
    <source>
        <dbReference type="SAM" id="MobiDB-lite"/>
    </source>
</evidence>
<evidence type="ECO:0000259" key="2">
    <source>
        <dbReference type="Pfam" id="PF11268"/>
    </source>
</evidence>
<dbReference type="EMBL" id="JGZC01000005">
    <property type="protein sequence ID" value="KFI70766.1"/>
    <property type="molecule type" value="Genomic_DNA"/>
</dbReference>
<gene>
    <name evidence="3" type="ORF">BMERY_0189</name>
</gene>
<sequence>MADNSPRGARLDHVSDAGDLVFVAGGEKFLVTVDEKLERAILEAKQIRLEASGQQQPQTHDTLPISKIQQLIRAGFTPSEVAEQYNLNEALVRRFSSSVQTEKQYAIEQFKRVPAPKESRAHTVEDLIAIAISESHIERDTLAWSATRRGHEPWHIFADFMISGEQMRAEWTWNMHDNSVVSLNDIAKRIMEEHRIVDRSPNIIFDETVPLDDTASAHTADGDSPSPTIPLITERVNGTQRLAVDTVAYTAQTAEAMANEHNETDGSRNGGDEGDAANGDERGDSPDEHAENAGGTGANTDTNVADTQNAEGNNSNGDDGQPQSDDAQSQSTDQPQGDPNTPETRSITSEQAVAAQDATDTDETPRVAKTVRAKRRSGRSAVPSWDEILFGE</sequence>
<dbReference type="OrthoDB" id="5180791at2"/>
<comment type="caution">
    <text evidence="3">The sequence shown here is derived from an EMBL/GenBank/DDBJ whole genome shotgun (WGS) entry which is preliminary data.</text>
</comment>